<name>A0A4Y2ENM9_ARAVE</name>
<proteinExistence type="predicted"/>
<keyword evidence="2" id="KW-1185">Reference proteome</keyword>
<gene>
    <name evidence="1" type="ORF">AVEN_261961_1</name>
</gene>
<reference evidence="1 2" key="1">
    <citation type="journal article" date="2019" name="Sci. Rep.">
        <title>Orb-weaving spider Araneus ventricosus genome elucidates the spidroin gene catalogue.</title>
        <authorList>
            <person name="Kono N."/>
            <person name="Nakamura H."/>
            <person name="Ohtoshi R."/>
            <person name="Moran D.A.P."/>
            <person name="Shinohara A."/>
            <person name="Yoshida Y."/>
            <person name="Fujiwara M."/>
            <person name="Mori M."/>
            <person name="Tomita M."/>
            <person name="Arakawa K."/>
        </authorList>
    </citation>
    <scope>NUCLEOTIDE SEQUENCE [LARGE SCALE GENOMIC DNA]</scope>
</reference>
<sequence>MVFPSLQSLQNLCGIRIAYLMWTRHDLFKRRSKEDLFEDFLDVVLTDVQSLPVPETVKQVILKHVKPAGKHLMSFLGLWFSKTQSHNSQKWLTEEMLIECLILNADGLINQRKTAEKLLRSSMLQNVFAFRLACINFIEEEVLKLWPFVKQYCLNKIMLESEVFGPSKSFSSDVAVRLLKEFPFYEIYDRFGRVSDSWSITESDEVLFWISYCVSKENAINIKELPHFKRKYVDWHEYSLQSAAVSGNVACFDYFYSFRNTGIEYNYVKMFEEFFISSEEESLQPCFVFHFMLLNYEKKCELFRKFPREMVSRFLQWPLSLTFVENTEELWNLIPDEYKKWIFVKIFAILFHKNTMILPFRHNFHEYCVFGRRHPCMIAGIHSVDHLENIWVDLWKISLDSYKSPVFDYFVFPSIMKFGGNGEFLTYFLTSGLKEKLIHLFLANGGAILELYAGTNMKDSLQSLIAKYMPEGVGDGDRRYIPVPLSYIAETGVTVPQEPRNTPRIVLNKVDKSFLDYIKTLLFSSNSIDKSLFYK</sequence>
<evidence type="ECO:0000313" key="1">
    <source>
        <dbReference type="EMBL" id="GBM30872.1"/>
    </source>
</evidence>
<dbReference type="OrthoDB" id="10480855at2759"/>
<dbReference type="AlphaFoldDB" id="A0A4Y2ENM9"/>
<comment type="caution">
    <text evidence="1">The sequence shown here is derived from an EMBL/GenBank/DDBJ whole genome shotgun (WGS) entry which is preliminary data.</text>
</comment>
<dbReference type="Proteomes" id="UP000499080">
    <property type="component" value="Unassembled WGS sequence"/>
</dbReference>
<organism evidence="1 2">
    <name type="scientific">Araneus ventricosus</name>
    <name type="common">Orbweaver spider</name>
    <name type="synonym">Epeira ventricosa</name>
    <dbReference type="NCBI Taxonomy" id="182803"/>
    <lineage>
        <taxon>Eukaryota</taxon>
        <taxon>Metazoa</taxon>
        <taxon>Ecdysozoa</taxon>
        <taxon>Arthropoda</taxon>
        <taxon>Chelicerata</taxon>
        <taxon>Arachnida</taxon>
        <taxon>Araneae</taxon>
        <taxon>Araneomorphae</taxon>
        <taxon>Entelegynae</taxon>
        <taxon>Araneoidea</taxon>
        <taxon>Araneidae</taxon>
        <taxon>Araneus</taxon>
    </lineage>
</organism>
<accession>A0A4Y2ENM9</accession>
<evidence type="ECO:0000313" key="2">
    <source>
        <dbReference type="Proteomes" id="UP000499080"/>
    </source>
</evidence>
<protein>
    <submittedName>
        <fullName evidence="1">Uncharacterized protein</fullName>
    </submittedName>
</protein>
<dbReference type="EMBL" id="BGPR01000670">
    <property type="protein sequence ID" value="GBM30872.1"/>
    <property type="molecule type" value="Genomic_DNA"/>
</dbReference>